<gene>
    <name evidence="1" type="ORF">J1605_021135</name>
</gene>
<evidence type="ECO:0000313" key="1">
    <source>
        <dbReference type="EMBL" id="KAJ8790707.1"/>
    </source>
</evidence>
<dbReference type="AlphaFoldDB" id="A0AB34HH13"/>
<keyword evidence="2" id="KW-1185">Reference proteome</keyword>
<protein>
    <submittedName>
        <fullName evidence="1">Uncharacterized protein</fullName>
    </submittedName>
</protein>
<name>A0AB34HH13_ESCRO</name>
<sequence length="86" mass="9422">MLGSQGHIHTPLTSGTLEIAIRPIHHLPPLPFLQAPFPLPQEHPRGIQPFPLVGPVILCHNQGIQDANPQVPTPLHTHHLPLAYVL</sequence>
<proteinExistence type="predicted"/>
<dbReference type="Proteomes" id="UP001159641">
    <property type="component" value="Unassembled WGS sequence"/>
</dbReference>
<dbReference type="EMBL" id="JAIQCJ010001330">
    <property type="protein sequence ID" value="KAJ8790707.1"/>
    <property type="molecule type" value="Genomic_DNA"/>
</dbReference>
<accession>A0AB34HH13</accession>
<evidence type="ECO:0000313" key="2">
    <source>
        <dbReference type="Proteomes" id="UP001159641"/>
    </source>
</evidence>
<comment type="caution">
    <text evidence="1">The sequence shown here is derived from an EMBL/GenBank/DDBJ whole genome shotgun (WGS) entry which is preliminary data.</text>
</comment>
<organism evidence="1 2">
    <name type="scientific">Eschrichtius robustus</name>
    <name type="common">California gray whale</name>
    <name type="synonym">Eschrichtius gibbosus</name>
    <dbReference type="NCBI Taxonomy" id="9764"/>
    <lineage>
        <taxon>Eukaryota</taxon>
        <taxon>Metazoa</taxon>
        <taxon>Chordata</taxon>
        <taxon>Craniata</taxon>
        <taxon>Vertebrata</taxon>
        <taxon>Euteleostomi</taxon>
        <taxon>Mammalia</taxon>
        <taxon>Eutheria</taxon>
        <taxon>Laurasiatheria</taxon>
        <taxon>Artiodactyla</taxon>
        <taxon>Whippomorpha</taxon>
        <taxon>Cetacea</taxon>
        <taxon>Mysticeti</taxon>
        <taxon>Eschrichtiidae</taxon>
        <taxon>Eschrichtius</taxon>
    </lineage>
</organism>
<reference evidence="1 2" key="1">
    <citation type="submission" date="2022-11" db="EMBL/GenBank/DDBJ databases">
        <title>Whole genome sequence of Eschrichtius robustus ER-17-0199.</title>
        <authorList>
            <person name="Bruniche-Olsen A."/>
            <person name="Black A.N."/>
            <person name="Fields C.J."/>
            <person name="Walden K."/>
            <person name="Dewoody J.A."/>
        </authorList>
    </citation>
    <scope>NUCLEOTIDE SEQUENCE [LARGE SCALE GENOMIC DNA]</scope>
    <source>
        <strain evidence="1">ER-17-0199</strain>
        <tissue evidence="1">Blubber</tissue>
    </source>
</reference>